<dbReference type="eggNOG" id="ENOG5033CHF">
    <property type="taxonomic scope" value="Bacteria"/>
</dbReference>
<proteinExistence type="predicted"/>
<dbReference type="HOGENOM" id="CLU_128216_0_0_6"/>
<name>B0TP47_SHEHH</name>
<keyword evidence="3" id="KW-1185">Reference proteome</keyword>
<sequence>MRLTSRLSKHASSKLILLKLPLSKLTLSKAGSIRSRLTALSIITLLSTLLSACSSQPDIEPEKFAGQVSDSFRTDIKSNGLKLFTYRAILTMATPQNQTLPHEVRSNQKKRSRSKQRYQGPDLTMWTEKIEHGLQQTIKMTGYCKEGYIELSRTIQYDRGTIRGECNDGADEADVAKFNS</sequence>
<evidence type="ECO:0000313" key="2">
    <source>
        <dbReference type="EMBL" id="ABZ76204.1"/>
    </source>
</evidence>
<evidence type="ECO:0000256" key="1">
    <source>
        <dbReference type="SAM" id="MobiDB-lite"/>
    </source>
</evidence>
<dbReference type="Proteomes" id="UP000001317">
    <property type="component" value="Chromosome"/>
</dbReference>
<organism evidence="2 3">
    <name type="scientific">Shewanella halifaxensis (strain HAW-EB4)</name>
    <dbReference type="NCBI Taxonomy" id="458817"/>
    <lineage>
        <taxon>Bacteria</taxon>
        <taxon>Pseudomonadati</taxon>
        <taxon>Pseudomonadota</taxon>
        <taxon>Gammaproteobacteria</taxon>
        <taxon>Alteromonadales</taxon>
        <taxon>Shewanellaceae</taxon>
        <taxon>Shewanella</taxon>
    </lineage>
</organism>
<dbReference type="AlphaFoldDB" id="B0TP47"/>
<feature type="region of interest" description="Disordered" evidence="1">
    <location>
        <begin position="97"/>
        <end position="119"/>
    </location>
</feature>
<gene>
    <name evidence="2" type="ordered locus">Shal_1638</name>
</gene>
<dbReference type="KEGG" id="shl:Shal_1638"/>
<reference evidence="2" key="1">
    <citation type="submission" date="2008-01" db="EMBL/GenBank/DDBJ databases">
        <title>Complete sequence of Shewanella halifaxensis HAW-EB4.</title>
        <authorList>
            <consortium name="US DOE Joint Genome Institute"/>
            <person name="Copeland A."/>
            <person name="Lucas S."/>
            <person name="Lapidus A."/>
            <person name="Glavina del Rio T."/>
            <person name="Dalin E."/>
            <person name="Tice H."/>
            <person name="Bruce D."/>
            <person name="Goodwin L."/>
            <person name="Pitluck S."/>
            <person name="Sims D."/>
            <person name="Brettin T."/>
            <person name="Detter J.C."/>
            <person name="Han C."/>
            <person name="Kuske C.R."/>
            <person name="Schmutz J."/>
            <person name="Larimer F."/>
            <person name="Land M."/>
            <person name="Hauser L."/>
            <person name="Kyrpides N."/>
            <person name="Kim E."/>
            <person name="Zhao J.-S."/>
            <person name="Richardson P."/>
        </authorList>
    </citation>
    <scope>NUCLEOTIDE SEQUENCE [LARGE SCALE GENOMIC DNA]</scope>
    <source>
        <strain evidence="2">HAW-EB4</strain>
    </source>
</reference>
<protein>
    <submittedName>
        <fullName evidence="2">Uncharacterized protein</fullName>
    </submittedName>
</protein>
<accession>B0TP47</accession>
<dbReference type="EMBL" id="CP000931">
    <property type="protein sequence ID" value="ABZ76204.1"/>
    <property type="molecule type" value="Genomic_DNA"/>
</dbReference>
<evidence type="ECO:0000313" key="3">
    <source>
        <dbReference type="Proteomes" id="UP000001317"/>
    </source>
</evidence>
<feature type="compositionally biased region" description="Basic residues" evidence="1">
    <location>
        <begin position="107"/>
        <end position="116"/>
    </location>
</feature>